<dbReference type="AlphaFoldDB" id="F8LCH6"/>
<evidence type="ECO:0000313" key="11">
    <source>
        <dbReference type="EMBL" id="CCB91190.1"/>
    </source>
</evidence>
<evidence type="ECO:0000256" key="4">
    <source>
        <dbReference type="ARBA" id="ARBA00022670"/>
    </source>
</evidence>
<dbReference type="SUPFAM" id="SSF54001">
    <property type="entry name" value="Cysteine proteinases"/>
    <property type="match status" value="1"/>
</dbReference>
<comment type="catalytic activity">
    <reaction evidence="1">
        <text>Thiol-dependent hydrolysis of ester, thioester, amide, peptide and isopeptide bonds formed by the C-terminal Gly of ubiquitin (a 76-residue protein attached to proteins as an intracellular targeting signal).</text>
        <dbReference type="EC" id="3.4.19.12"/>
    </reaction>
</comment>
<evidence type="ECO:0000256" key="1">
    <source>
        <dbReference type="ARBA" id="ARBA00000707"/>
    </source>
</evidence>
<feature type="compositionally biased region" description="Basic and acidic residues" evidence="8">
    <location>
        <begin position="89"/>
        <end position="108"/>
    </location>
</feature>
<dbReference type="InterPro" id="IPR038765">
    <property type="entry name" value="Papain-like_cys_pep_sf"/>
</dbReference>
<dbReference type="PANTHER" id="PTHR24006:SF888">
    <property type="entry name" value="UBIQUITIN CARBOXYL-TERMINAL HYDROLASE 30"/>
    <property type="match status" value="1"/>
</dbReference>
<dbReference type="GO" id="GO:0006508">
    <property type="term" value="P:proteolysis"/>
    <property type="evidence" value="ECO:0007669"/>
    <property type="project" value="UniProtKB-KW"/>
</dbReference>
<evidence type="ECO:0000256" key="3">
    <source>
        <dbReference type="ARBA" id="ARBA00012759"/>
    </source>
</evidence>
<feature type="compositionally biased region" description="Basic and acidic residues" evidence="8">
    <location>
        <begin position="70"/>
        <end position="82"/>
    </location>
</feature>
<evidence type="ECO:0000256" key="8">
    <source>
        <dbReference type="SAM" id="MobiDB-lite"/>
    </source>
</evidence>
<dbReference type="InterPro" id="IPR001394">
    <property type="entry name" value="Peptidase_C19_UCH"/>
</dbReference>
<dbReference type="GO" id="GO:0016579">
    <property type="term" value="P:protein deubiquitination"/>
    <property type="evidence" value="ECO:0007669"/>
    <property type="project" value="InterPro"/>
</dbReference>
<gene>
    <name evidence="11" type="ORF">WCH_BT11130</name>
</gene>
<keyword evidence="6" id="KW-0378">Hydrolase</keyword>
<protein>
    <recommendedName>
        <fullName evidence="3">ubiquitinyl hydrolase 1</fullName>
        <ecNumber evidence="3">3.4.19.12</ecNumber>
    </recommendedName>
</protein>
<evidence type="ECO:0000256" key="5">
    <source>
        <dbReference type="ARBA" id="ARBA00022786"/>
    </source>
</evidence>
<dbReference type="PANTHER" id="PTHR24006">
    <property type="entry name" value="UBIQUITIN CARBOXYL-TERMINAL HYDROLASE"/>
    <property type="match status" value="1"/>
</dbReference>
<evidence type="ECO:0000256" key="6">
    <source>
        <dbReference type="ARBA" id="ARBA00022801"/>
    </source>
</evidence>
<evidence type="ECO:0000256" key="7">
    <source>
        <dbReference type="ARBA" id="ARBA00022807"/>
    </source>
</evidence>
<organism evidence="11">
    <name type="scientific">Waddlia chondrophila 2032/99</name>
    <dbReference type="NCBI Taxonomy" id="765953"/>
    <lineage>
        <taxon>Bacteria</taxon>
        <taxon>Pseudomonadati</taxon>
        <taxon>Chlamydiota</taxon>
        <taxon>Chlamydiia</taxon>
        <taxon>Parachlamydiales</taxon>
        <taxon>Waddliaceae</taxon>
        <taxon>Waddlia</taxon>
    </lineage>
</organism>
<name>F8LCH6_9BACT</name>
<dbReference type="InterPro" id="IPR018200">
    <property type="entry name" value="USP_CS"/>
</dbReference>
<dbReference type="PROSITE" id="PS00972">
    <property type="entry name" value="USP_1"/>
    <property type="match status" value="1"/>
</dbReference>
<dbReference type="Pfam" id="PF00443">
    <property type="entry name" value="UCH"/>
    <property type="match status" value="1"/>
</dbReference>
<dbReference type="GO" id="GO:0004843">
    <property type="term" value="F:cysteine-type deubiquitinase activity"/>
    <property type="evidence" value="ECO:0007669"/>
    <property type="project" value="UniProtKB-EC"/>
</dbReference>
<feature type="transmembrane region" description="Helical" evidence="9">
    <location>
        <begin position="30"/>
        <end position="56"/>
    </location>
</feature>
<dbReference type="CDD" id="cd02257">
    <property type="entry name" value="Peptidase_C19"/>
    <property type="match status" value="1"/>
</dbReference>
<dbReference type="Gene3D" id="3.90.70.10">
    <property type="entry name" value="Cysteine proteinases"/>
    <property type="match status" value="1"/>
</dbReference>
<feature type="region of interest" description="Disordered" evidence="8">
    <location>
        <begin position="70"/>
        <end position="108"/>
    </location>
</feature>
<keyword evidence="9" id="KW-0472">Membrane</keyword>
<keyword evidence="9" id="KW-0812">Transmembrane</keyword>
<reference evidence="11" key="1">
    <citation type="submission" date="2011-05" db="EMBL/GenBank/DDBJ databases">
        <title>Unity in variety -- the pan-genome of the Chlamydiae.</title>
        <authorList>
            <person name="Collingro A."/>
            <person name="Tischler P."/>
            <person name="Weinmaier T."/>
            <person name="Penz T."/>
            <person name="Heinz E."/>
            <person name="Brunham R.C."/>
            <person name="Read T.D."/>
            <person name="Bavoil P.M."/>
            <person name="Sachse K."/>
            <person name="Kahane S."/>
            <person name="Friedman M.G."/>
            <person name="Rattei T."/>
            <person name="Myers G.S.A."/>
            <person name="Horn M."/>
        </authorList>
    </citation>
    <scope>NUCLEOTIDE SEQUENCE</scope>
    <source>
        <strain evidence="11">2032/99</strain>
    </source>
</reference>
<sequence>MTRINGYVNPFSKEFHSSAEKFVSLSPGSMILTIFFSSIAFLVTLPLLGIGGYAAFRSLVDRLSPINRENSETTKKTDDTAKEILQTTDSRKKETARSQQIKQEEKQLDDLSSKLEEICKRSMEITEMLDKALHSDASISDQEKCLEDLAELYNTYSIFKTSMSRVGGVIARDEDRKEKFSGRFSELETQYKDLGESMQTIFASHQAKIARIFILVNDEFQSNIKLLPVAKDSVLKSYEKVADFLYQIFTRIKKTPEEQKEIKELQDLTPSTWNLSSVVSWITGMNSETKVHEAVFNRIKNFRVKLKEEVNKREIKKKRTFSSYSSYYSTYSPTVDPGGLPNLGNTCFMNSSLQVILNTPSLSALIDRDPPEPQTEHEWKCVEHLKALKVLKAVYEGRNKDMTLREALRALRNVVISKETRLVQLPPSYSQQDAGEFLTAVLQGIGYSFTLRKTITGEDKEHSTIKDVSEVYISLPMIKKDKGKATFQELIDAFKEEQVDDPKNIWNVTNEEEKVIRQYQKYTNTYTIAGEIPDTLVIQLKRFDRRKGSLAKISDPVEIGEEVDIKALIDKSLLNGDDAPSTRYRVTGVVLHGGSLSGGHYTADVKIGDKWESRSDSSVNSNPKEEKIKENREKGYIYVLERIK</sequence>
<evidence type="ECO:0000256" key="2">
    <source>
        <dbReference type="ARBA" id="ARBA00009085"/>
    </source>
</evidence>
<accession>F8LCH6</accession>
<feature type="domain" description="USP" evidence="10">
    <location>
        <begin position="338"/>
        <end position="643"/>
    </location>
</feature>
<keyword evidence="7" id="KW-0788">Thiol protease</keyword>
<keyword evidence="9" id="KW-1133">Transmembrane helix</keyword>
<keyword evidence="5" id="KW-0833">Ubl conjugation pathway</keyword>
<dbReference type="InterPro" id="IPR028889">
    <property type="entry name" value="USP"/>
</dbReference>
<dbReference type="GO" id="GO:0005829">
    <property type="term" value="C:cytosol"/>
    <property type="evidence" value="ECO:0007669"/>
    <property type="project" value="TreeGrafter"/>
</dbReference>
<evidence type="ECO:0000259" key="10">
    <source>
        <dbReference type="PROSITE" id="PS50235"/>
    </source>
</evidence>
<proteinExistence type="inferred from homology"/>
<comment type="similarity">
    <text evidence="2">Belongs to the peptidase C19 family.</text>
</comment>
<evidence type="ECO:0000256" key="9">
    <source>
        <dbReference type="SAM" id="Phobius"/>
    </source>
</evidence>
<dbReference type="EMBL" id="FR872651">
    <property type="protein sequence ID" value="CCB91190.1"/>
    <property type="molecule type" value="Genomic_DNA"/>
</dbReference>
<dbReference type="EC" id="3.4.19.12" evidence="3"/>
<keyword evidence="4" id="KW-0645">Protease</keyword>
<dbReference type="PROSITE" id="PS50235">
    <property type="entry name" value="USP_3"/>
    <property type="match status" value="1"/>
</dbReference>
<dbReference type="InterPro" id="IPR050164">
    <property type="entry name" value="Peptidase_C19"/>
</dbReference>